<dbReference type="GO" id="GO:0005829">
    <property type="term" value="C:cytosol"/>
    <property type="evidence" value="ECO:0007669"/>
    <property type="project" value="TreeGrafter"/>
</dbReference>
<keyword evidence="5" id="KW-1185">Reference proteome</keyword>
<accession>A0A069P3K2</accession>
<protein>
    <recommendedName>
        <fullName evidence="1">CheW-like domain-containing protein</fullName>
    </recommendedName>
</protein>
<dbReference type="Gene3D" id="2.40.50.180">
    <property type="entry name" value="CheA-289, Domain 4"/>
    <property type="match status" value="2"/>
</dbReference>
<evidence type="ECO:0000313" key="5">
    <source>
        <dbReference type="Proteomes" id="UP000597138"/>
    </source>
</evidence>
<dbReference type="SUPFAM" id="SSF50341">
    <property type="entry name" value="CheW-like"/>
    <property type="match status" value="3"/>
</dbReference>
<dbReference type="Proteomes" id="UP000027439">
    <property type="component" value="Unassembled WGS sequence"/>
</dbReference>
<reference evidence="2" key="4">
    <citation type="submission" date="2024-05" db="EMBL/GenBank/DDBJ databases">
        <authorList>
            <person name="Sun Q."/>
            <person name="Zhou Y."/>
        </authorList>
    </citation>
    <scope>NUCLEOTIDE SEQUENCE</scope>
    <source>
        <strain evidence="2">CGMCC 1.11013</strain>
    </source>
</reference>
<dbReference type="AlphaFoldDB" id="A0A069P3K2"/>
<dbReference type="PROSITE" id="PS50851">
    <property type="entry name" value="CHEW"/>
    <property type="match status" value="3"/>
</dbReference>
<evidence type="ECO:0000313" key="2">
    <source>
        <dbReference type="EMBL" id="GGD88179.1"/>
    </source>
</evidence>
<dbReference type="EMBL" id="BMEG01000010">
    <property type="protein sequence ID" value="GGD88179.1"/>
    <property type="molecule type" value="Genomic_DNA"/>
</dbReference>
<feature type="domain" description="CheW-like" evidence="1">
    <location>
        <begin position="343"/>
        <end position="481"/>
    </location>
</feature>
<reference evidence="3 4" key="2">
    <citation type="submission" date="2014-03" db="EMBL/GenBank/DDBJ databases">
        <title>Draft Genome Sequences of Four Burkholderia Strains.</title>
        <authorList>
            <person name="Liu X.Y."/>
            <person name="Li C.X."/>
            <person name="Xu J.H."/>
        </authorList>
    </citation>
    <scope>NUCLEOTIDE SEQUENCE [LARGE SCALE GENOMIC DNA]</scope>
    <source>
        <strain evidence="3 4">R27</strain>
    </source>
</reference>
<dbReference type="GO" id="GO:0007165">
    <property type="term" value="P:signal transduction"/>
    <property type="evidence" value="ECO:0007669"/>
    <property type="project" value="InterPro"/>
</dbReference>
<feature type="domain" description="CheW-like" evidence="1">
    <location>
        <begin position="179"/>
        <end position="319"/>
    </location>
</feature>
<dbReference type="Gene3D" id="2.30.30.40">
    <property type="entry name" value="SH3 Domains"/>
    <property type="match status" value="2"/>
</dbReference>
<gene>
    <name evidence="3" type="ORF">BG57_32065</name>
    <name evidence="2" type="ORF">GCM10010985_48400</name>
</gene>
<dbReference type="STRING" id="1071679.BG57_32065"/>
<dbReference type="RefSeq" id="WP_035963337.1">
    <property type="nucleotide sequence ID" value="NZ_BMEG01000010.1"/>
</dbReference>
<dbReference type="Proteomes" id="UP000597138">
    <property type="component" value="Unassembled WGS sequence"/>
</dbReference>
<dbReference type="InterPro" id="IPR039315">
    <property type="entry name" value="CheW"/>
</dbReference>
<dbReference type="OrthoDB" id="9790406at2"/>
<name>A0A069P3K2_9BURK</name>
<dbReference type="GO" id="GO:0006935">
    <property type="term" value="P:chemotaxis"/>
    <property type="evidence" value="ECO:0007669"/>
    <property type="project" value="InterPro"/>
</dbReference>
<dbReference type="EMBL" id="JFHE01000009">
    <property type="protein sequence ID" value="KDR35138.1"/>
    <property type="molecule type" value="Genomic_DNA"/>
</dbReference>
<dbReference type="SMART" id="SM00260">
    <property type="entry name" value="CheW"/>
    <property type="match status" value="3"/>
</dbReference>
<reference evidence="2" key="1">
    <citation type="journal article" date="2014" name="Int. J. Syst. Evol. Microbiol.">
        <title>Complete genome of a new Firmicutes species belonging to the dominant human colonic microbiota ('Ruminococcus bicirculans') reveals two chromosomes and a selective capacity to utilize plant glucans.</title>
        <authorList>
            <consortium name="NISC Comparative Sequencing Program"/>
            <person name="Wegmann U."/>
            <person name="Louis P."/>
            <person name="Goesmann A."/>
            <person name="Henrissat B."/>
            <person name="Duncan S.H."/>
            <person name="Flint H.J."/>
        </authorList>
    </citation>
    <scope>NUCLEOTIDE SEQUENCE</scope>
    <source>
        <strain evidence="2">CGMCC 1.11013</strain>
    </source>
</reference>
<proteinExistence type="predicted"/>
<dbReference type="InterPro" id="IPR036061">
    <property type="entry name" value="CheW-like_dom_sf"/>
</dbReference>
<sequence length="485" mass="51259">MASPVSVHGLVRVGATVFALPADCIVEAVDAPTSYHKVPTQPSAMRGYFVLRGDAIATLDTFSLLNPSEAASASAKHVIVLRHDDALFGIEVDAIGNTETVDERDVVRLESDFGEDGGLFAQLFPMDGGLSLIGIADVSKLYAATRGMAARVRHRAFTAGHGASGSAGRARDDGSEQQARQYAIVRCAEHMLCVDALSVRTVVPMPALQQPTPGNSTFLGVARWAGGDLAVMDFSAVLGLPVSEPSGGKYMLVFENGATLAGFAVDELSELLLIGPADIRPVSPVAFRHAHLFSGAVVSEKGHTALLVDPQALAATEGLIRLPRPVLGHGGPASNELSRVAASTSFIVFSAAGQHLAARTAQVAEIVSKPRIEVRGQQEEASLGLINWRDSLIELVRIGVITGSVDSPEWEQALVVSVDGLTLAFAIDAVITMSGPNEATEVSRIADHETGTWREILTMGEGRRASYRIVDLSQLVVSRFETIDN</sequence>
<dbReference type="CDD" id="cd00588">
    <property type="entry name" value="CheW_like"/>
    <property type="match status" value="1"/>
</dbReference>
<dbReference type="PANTHER" id="PTHR22617:SF23">
    <property type="entry name" value="CHEMOTAXIS PROTEIN CHEW"/>
    <property type="match status" value="1"/>
</dbReference>
<evidence type="ECO:0000313" key="3">
    <source>
        <dbReference type="EMBL" id="KDR35138.1"/>
    </source>
</evidence>
<dbReference type="PANTHER" id="PTHR22617">
    <property type="entry name" value="CHEMOTAXIS SENSOR HISTIDINE KINASE-RELATED"/>
    <property type="match status" value="1"/>
</dbReference>
<dbReference type="Pfam" id="PF01584">
    <property type="entry name" value="CheW"/>
    <property type="match status" value="3"/>
</dbReference>
<evidence type="ECO:0000259" key="1">
    <source>
        <dbReference type="PROSITE" id="PS50851"/>
    </source>
</evidence>
<evidence type="ECO:0000313" key="4">
    <source>
        <dbReference type="Proteomes" id="UP000027439"/>
    </source>
</evidence>
<reference evidence="5" key="3">
    <citation type="journal article" date="2019" name="Int. J. Syst. Evol. Microbiol.">
        <title>The Global Catalogue of Microorganisms (GCM) 10K type strain sequencing project: providing services to taxonomists for standard genome sequencing and annotation.</title>
        <authorList>
            <consortium name="The Broad Institute Genomics Platform"/>
            <consortium name="The Broad Institute Genome Sequencing Center for Infectious Disease"/>
            <person name="Wu L."/>
            <person name="Ma J."/>
        </authorList>
    </citation>
    <scope>NUCLEOTIDE SEQUENCE [LARGE SCALE GENOMIC DNA]</scope>
    <source>
        <strain evidence="5">CGMCC 1.11013</strain>
    </source>
</reference>
<feature type="domain" description="CheW-like" evidence="1">
    <location>
        <begin position="5"/>
        <end position="147"/>
    </location>
</feature>
<comment type="caution">
    <text evidence="3">The sequence shown here is derived from an EMBL/GenBank/DDBJ whole genome shotgun (WGS) entry which is preliminary data.</text>
</comment>
<dbReference type="InterPro" id="IPR002545">
    <property type="entry name" value="CheW-lke_dom"/>
</dbReference>
<organism evidence="3 4">
    <name type="scientific">Caballeronia grimmiae</name>
    <dbReference type="NCBI Taxonomy" id="1071679"/>
    <lineage>
        <taxon>Bacteria</taxon>
        <taxon>Pseudomonadati</taxon>
        <taxon>Pseudomonadota</taxon>
        <taxon>Betaproteobacteria</taxon>
        <taxon>Burkholderiales</taxon>
        <taxon>Burkholderiaceae</taxon>
        <taxon>Caballeronia</taxon>
    </lineage>
</organism>